<keyword evidence="3" id="KW-1185">Reference proteome</keyword>
<organism evidence="2 3">
    <name type="scientific">Pseudaquabacterium terrae</name>
    <dbReference type="NCBI Taxonomy" id="2732868"/>
    <lineage>
        <taxon>Bacteria</taxon>
        <taxon>Pseudomonadati</taxon>
        <taxon>Pseudomonadota</taxon>
        <taxon>Betaproteobacteria</taxon>
        <taxon>Burkholderiales</taxon>
        <taxon>Sphaerotilaceae</taxon>
        <taxon>Pseudaquabacterium</taxon>
    </lineage>
</organism>
<evidence type="ECO:0000313" key="2">
    <source>
        <dbReference type="EMBL" id="NRF70917.1"/>
    </source>
</evidence>
<dbReference type="Proteomes" id="UP000737171">
    <property type="component" value="Unassembled WGS sequence"/>
</dbReference>
<evidence type="ECO:0000313" key="3">
    <source>
        <dbReference type="Proteomes" id="UP000737171"/>
    </source>
</evidence>
<sequence>MKRRVLALALAALAGSALAADEPRLRRSDPWVAPEARFRSAEPPAEGAALDAQALAKLKRRFDAADAQRSGAISRAQAERAGLGFVARHFEQIDRRASGSISFEDLQRYLAERERVR</sequence>
<name>A0ABX2EQI6_9BURK</name>
<gene>
    <name evidence="2" type="ORF">HLB44_28320</name>
</gene>
<feature type="chain" id="PRO_5045775505" evidence="1">
    <location>
        <begin position="20"/>
        <end position="117"/>
    </location>
</feature>
<dbReference type="SUPFAM" id="SSF47473">
    <property type="entry name" value="EF-hand"/>
    <property type="match status" value="1"/>
</dbReference>
<reference evidence="2 3" key="1">
    <citation type="submission" date="2020-05" db="EMBL/GenBank/DDBJ databases">
        <title>Aquincola sp. isolate from soil.</title>
        <authorList>
            <person name="Han J."/>
            <person name="Kim D.-U."/>
        </authorList>
    </citation>
    <scope>NUCLEOTIDE SEQUENCE [LARGE SCALE GENOMIC DNA]</scope>
    <source>
        <strain evidence="2 3">S2</strain>
    </source>
</reference>
<feature type="signal peptide" evidence="1">
    <location>
        <begin position="1"/>
        <end position="19"/>
    </location>
</feature>
<protein>
    <submittedName>
        <fullName evidence="2">EF-hand domain-containing protein</fullName>
    </submittedName>
</protein>
<dbReference type="RefSeq" id="WP_173130976.1">
    <property type="nucleotide sequence ID" value="NZ_JABRWJ010000009.1"/>
</dbReference>
<evidence type="ECO:0000256" key="1">
    <source>
        <dbReference type="SAM" id="SignalP"/>
    </source>
</evidence>
<dbReference type="EMBL" id="JABRWJ010000009">
    <property type="protein sequence ID" value="NRF70917.1"/>
    <property type="molecule type" value="Genomic_DNA"/>
</dbReference>
<proteinExistence type="predicted"/>
<dbReference type="Gene3D" id="1.10.238.10">
    <property type="entry name" value="EF-hand"/>
    <property type="match status" value="1"/>
</dbReference>
<accession>A0ABX2EQI6</accession>
<comment type="caution">
    <text evidence="2">The sequence shown here is derived from an EMBL/GenBank/DDBJ whole genome shotgun (WGS) entry which is preliminary data.</text>
</comment>
<dbReference type="InterPro" id="IPR011992">
    <property type="entry name" value="EF-hand-dom_pair"/>
</dbReference>
<keyword evidence="1" id="KW-0732">Signal</keyword>